<keyword evidence="2" id="KW-1185">Reference proteome</keyword>
<accession>A0ACC1HYP0</accession>
<feature type="non-terminal residue" evidence="1">
    <location>
        <position position="372"/>
    </location>
</feature>
<organism evidence="1 2">
    <name type="scientific">Kickxella alabastrina</name>
    <dbReference type="NCBI Taxonomy" id="61397"/>
    <lineage>
        <taxon>Eukaryota</taxon>
        <taxon>Fungi</taxon>
        <taxon>Fungi incertae sedis</taxon>
        <taxon>Zoopagomycota</taxon>
        <taxon>Kickxellomycotina</taxon>
        <taxon>Kickxellomycetes</taxon>
        <taxon>Kickxellales</taxon>
        <taxon>Kickxellaceae</taxon>
        <taxon>Kickxella</taxon>
    </lineage>
</organism>
<comment type="caution">
    <text evidence="1">The sequence shown here is derived from an EMBL/GenBank/DDBJ whole genome shotgun (WGS) entry which is preliminary data.</text>
</comment>
<gene>
    <name evidence="1" type="primary">SYF1_3</name>
    <name evidence="1" type="ORF">LPJ66_011889</name>
</gene>
<evidence type="ECO:0000313" key="1">
    <source>
        <dbReference type="EMBL" id="KAJ1878449.1"/>
    </source>
</evidence>
<proteinExistence type="predicted"/>
<dbReference type="Proteomes" id="UP001150581">
    <property type="component" value="Unassembled WGS sequence"/>
</dbReference>
<sequence>MDIDLSDSDLRYEQEVSRTPYKLSVWQRYISHKELEQAESSTSNTGSSSTASTSTASTSTASTKTKITTQRSVFILYERALQRLPGSYKLWKQYLDRRRSALRGKNPLHHTEHFVKVNLCYERALLLLHRMPRLWLDYGAFLAAQPDVGACRRAYDRALRAVAVTQHARIWHAYLRFARAVGGVACERVWARWVGMWPQGRARFAGTCMAAGLWARAAQMLVDDLGAHARSANGEAWAQLVRLVRAHPGVLGGRTEPVLRDGARACAAAWPALAAHLAAQGKPARARDVFEEALAAVGRVADFAAVFDAYAAFEQECAAAALQRQAEAGRGQAGRGQAAADLALARLERLVGRRALLANAVVLRQRPGDVDA</sequence>
<name>A0ACC1HYP0_9FUNG</name>
<dbReference type="EMBL" id="JANBPG010003927">
    <property type="protein sequence ID" value="KAJ1878449.1"/>
    <property type="molecule type" value="Genomic_DNA"/>
</dbReference>
<evidence type="ECO:0000313" key="2">
    <source>
        <dbReference type="Proteomes" id="UP001150581"/>
    </source>
</evidence>
<reference evidence="1" key="1">
    <citation type="submission" date="2022-07" db="EMBL/GenBank/DDBJ databases">
        <title>Phylogenomic reconstructions and comparative analyses of Kickxellomycotina fungi.</title>
        <authorList>
            <person name="Reynolds N.K."/>
            <person name="Stajich J.E."/>
            <person name="Barry K."/>
            <person name="Grigoriev I.V."/>
            <person name="Crous P."/>
            <person name="Smith M.E."/>
        </authorList>
    </citation>
    <scope>NUCLEOTIDE SEQUENCE</scope>
    <source>
        <strain evidence="1">Benny 63K</strain>
    </source>
</reference>
<protein>
    <submittedName>
        <fullName evidence="1">Pre-mRNA-splicing factor syf1</fullName>
    </submittedName>
</protein>